<dbReference type="VEuPathDB" id="FungiDB:JI435_024930"/>
<dbReference type="InterPro" id="IPR050276">
    <property type="entry name" value="MshD_Acetyltransferase"/>
</dbReference>
<dbReference type="RefSeq" id="XP_001793099.1">
    <property type="nucleotide sequence ID" value="XM_001793047.1"/>
</dbReference>
<evidence type="ECO:0000259" key="1">
    <source>
        <dbReference type="PROSITE" id="PS51186"/>
    </source>
</evidence>
<dbReference type="AlphaFoldDB" id="A0A7U2EWM7"/>
<dbReference type="PROSITE" id="PS51186">
    <property type="entry name" value="GNAT"/>
    <property type="match status" value="1"/>
</dbReference>
<dbReference type="KEGG" id="pno:SNOG_02493"/>
<dbReference type="Pfam" id="PF00583">
    <property type="entry name" value="Acetyltransf_1"/>
    <property type="match status" value="1"/>
</dbReference>
<dbReference type="Gene3D" id="3.40.630.30">
    <property type="match status" value="1"/>
</dbReference>
<gene>
    <name evidence="2" type="ORF">JI435_024930</name>
</gene>
<dbReference type="Proteomes" id="UP000663193">
    <property type="component" value="Chromosome 2"/>
</dbReference>
<dbReference type="EMBL" id="CP069024">
    <property type="protein sequence ID" value="QRC92375.1"/>
    <property type="molecule type" value="Genomic_DNA"/>
</dbReference>
<proteinExistence type="predicted"/>
<dbReference type="InterPro" id="IPR016181">
    <property type="entry name" value="Acyl_CoA_acyltransferase"/>
</dbReference>
<evidence type="ECO:0000313" key="2">
    <source>
        <dbReference type="EMBL" id="QRC92375.1"/>
    </source>
</evidence>
<evidence type="ECO:0000313" key="3">
    <source>
        <dbReference type="Proteomes" id="UP000663193"/>
    </source>
</evidence>
<dbReference type="CDD" id="cd04301">
    <property type="entry name" value="NAT_SF"/>
    <property type="match status" value="1"/>
</dbReference>
<protein>
    <recommendedName>
        <fullName evidence="1">N-acetyltransferase domain-containing protein</fullName>
    </recommendedName>
</protein>
<organism evidence="2 3">
    <name type="scientific">Phaeosphaeria nodorum (strain SN15 / ATCC MYA-4574 / FGSC 10173)</name>
    <name type="common">Glume blotch fungus</name>
    <name type="synonym">Parastagonospora nodorum</name>
    <dbReference type="NCBI Taxonomy" id="321614"/>
    <lineage>
        <taxon>Eukaryota</taxon>
        <taxon>Fungi</taxon>
        <taxon>Dikarya</taxon>
        <taxon>Ascomycota</taxon>
        <taxon>Pezizomycotina</taxon>
        <taxon>Dothideomycetes</taxon>
        <taxon>Pleosporomycetidae</taxon>
        <taxon>Pleosporales</taxon>
        <taxon>Pleosporineae</taxon>
        <taxon>Phaeosphaeriaceae</taxon>
        <taxon>Parastagonospora</taxon>
    </lineage>
</organism>
<sequence>MSTSDSITIRPREISDVPALIDILTEVFNLTKYPVDGPPSFSSRFTSPNALHSLVALHNGTLAGHAEIQDASKHPPAITESLTPLSSYAAFVSLFVDPKLQGKGIGAKLVHESVVWGKANGKRLVLIVLDKDVAATRMYERLGWIKGKEYPYETKEGERYGATMFMAPV</sequence>
<dbReference type="GO" id="GO:0016747">
    <property type="term" value="F:acyltransferase activity, transferring groups other than amino-acyl groups"/>
    <property type="evidence" value="ECO:0007669"/>
    <property type="project" value="InterPro"/>
</dbReference>
<reference evidence="3" key="1">
    <citation type="journal article" date="2021" name="BMC Genomics">
        <title>Chromosome-level genome assembly and manually-curated proteome of model necrotroph Parastagonospora nodorum Sn15 reveals a genome-wide trove of candidate effector homologs, and redundancy of virulence-related functions within an accessory chromosome.</title>
        <authorList>
            <person name="Bertazzoni S."/>
            <person name="Jones D.A.B."/>
            <person name="Phan H.T."/>
            <person name="Tan K.-C."/>
            <person name="Hane J.K."/>
        </authorList>
    </citation>
    <scope>NUCLEOTIDE SEQUENCE [LARGE SCALE GENOMIC DNA]</scope>
    <source>
        <strain evidence="3">SN15 / ATCC MYA-4574 / FGSC 10173)</strain>
    </source>
</reference>
<keyword evidence="3" id="KW-1185">Reference proteome</keyword>
<dbReference type="OrthoDB" id="41532at2759"/>
<feature type="domain" description="N-acetyltransferase" evidence="1">
    <location>
        <begin position="7"/>
        <end position="158"/>
    </location>
</feature>
<accession>A0A7U2EWM7</accession>
<dbReference type="PANTHER" id="PTHR43617">
    <property type="entry name" value="L-AMINO ACID N-ACETYLTRANSFERASE"/>
    <property type="match status" value="1"/>
</dbReference>
<dbReference type="InterPro" id="IPR000182">
    <property type="entry name" value="GNAT_dom"/>
</dbReference>
<dbReference type="SUPFAM" id="SSF55729">
    <property type="entry name" value="Acyl-CoA N-acyltransferases (Nat)"/>
    <property type="match status" value="1"/>
</dbReference>
<name>A0A7U2EWM7_PHANO</name>